<proteinExistence type="predicted"/>
<dbReference type="PANTHER" id="PTHR36510:SF3">
    <property type="entry name" value="CONSERVED PROTEIN"/>
    <property type="match status" value="1"/>
</dbReference>
<gene>
    <name evidence="3" type="ORF">CYPRO_3275</name>
</gene>
<evidence type="ECO:0000256" key="1">
    <source>
        <dbReference type="PROSITE-ProRule" id="PRU00703"/>
    </source>
</evidence>
<keyword evidence="4" id="KW-1185">Reference proteome</keyword>
<protein>
    <submittedName>
        <fullName evidence="3">CBS domain-containing protein</fullName>
    </submittedName>
</protein>
<evidence type="ECO:0000313" key="4">
    <source>
        <dbReference type="Proteomes" id="UP000254808"/>
    </source>
</evidence>
<reference evidence="3 4" key="1">
    <citation type="submission" date="2018-03" db="EMBL/GenBank/DDBJ databases">
        <title>Phenotypic and genomic properties of Cyclonatronum proteinivorum gen. nov., sp. nov., a haloalkaliphilic bacteroidete from soda lakes possessing Na+-translocating rhodopsin.</title>
        <authorList>
            <person name="Toshchakov S.V."/>
            <person name="Korzhenkov A."/>
            <person name="Samarov N.I."/>
            <person name="Kublanov I.V."/>
            <person name="Muntyan M.S."/>
            <person name="Sorokin D.Y."/>
        </authorList>
    </citation>
    <scope>NUCLEOTIDE SEQUENCE [LARGE SCALE GENOMIC DNA]</scope>
    <source>
        <strain evidence="3 4">Omega</strain>
    </source>
</reference>
<dbReference type="AlphaFoldDB" id="A0A345UPV6"/>
<dbReference type="Gene3D" id="3.30.590.20">
    <property type="match status" value="1"/>
</dbReference>
<dbReference type="SMART" id="SM00116">
    <property type="entry name" value="CBS"/>
    <property type="match status" value="2"/>
</dbReference>
<dbReference type="Pfam" id="PF04107">
    <property type="entry name" value="GCS2"/>
    <property type="match status" value="1"/>
</dbReference>
<feature type="domain" description="CBS" evidence="2">
    <location>
        <begin position="508"/>
        <end position="565"/>
    </location>
</feature>
<evidence type="ECO:0000259" key="2">
    <source>
        <dbReference type="PROSITE" id="PS51371"/>
    </source>
</evidence>
<dbReference type="RefSeq" id="WP_114985588.1">
    <property type="nucleotide sequence ID" value="NZ_CP027806.1"/>
</dbReference>
<dbReference type="PROSITE" id="PS51371">
    <property type="entry name" value="CBS"/>
    <property type="match status" value="2"/>
</dbReference>
<feature type="domain" description="CBS" evidence="2">
    <location>
        <begin position="573"/>
        <end position="628"/>
    </location>
</feature>
<dbReference type="InterPro" id="IPR014746">
    <property type="entry name" value="Gln_synth/guanido_kin_cat_dom"/>
</dbReference>
<dbReference type="InterPro" id="IPR050141">
    <property type="entry name" value="GCL_type2/YbdK_subfam"/>
</dbReference>
<dbReference type="Pfam" id="PF00571">
    <property type="entry name" value="CBS"/>
    <property type="match status" value="2"/>
</dbReference>
<dbReference type="InterPro" id="IPR006336">
    <property type="entry name" value="GCS2"/>
</dbReference>
<dbReference type="SUPFAM" id="SSF54631">
    <property type="entry name" value="CBS-domain pair"/>
    <property type="match status" value="1"/>
</dbReference>
<dbReference type="GO" id="GO:0016879">
    <property type="term" value="F:ligase activity, forming carbon-nitrogen bonds"/>
    <property type="evidence" value="ECO:0007669"/>
    <property type="project" value="TreeGrafter"/>
</dbReference>
<dbReference type="Gene3D" id="3.10.580.10">
    <property type="entry name" value="CBS-domain"/>
    <property type="match status" value="1"/>
</dbReference>
<dbReference type="EMBL" id="CP027806">
    <property type="protein sequence ID" value="AXJ02508.1"/>
    <property type="molecule type" value="Genomic_DNA"/>
</dbReference>
<dbReference type="PANTHER" id="PTHR36510">
    <property type="entry name" value="GLUTAMATE--CYSTEINE LIGASE 2-RELATED"/>
    <property type="match status" value="1"/>
</dbReference>
<accession>A0A345UPV6</accession>
<keyword evidence="1" id="KW-0129">CBS domain</keyword>
<dbReference type="Proteomes" id="UP000254808">
    <property type="component" value="Chromosome"/>
</dbReference>
<name>A0A345UPV6_9BACT</name>
<dbReference type="SUPFAM" id="SSF55931">
    <property type="entry name" value="Glutamine synthetase/guanido kinase"/>
    <property type="match status" value="1"/>
</dbReference>
<dbReference type="InterPro" id="IPR046342">
    <property type="entry name" value="CBS_dom_sf"/>
</dbReference>
<sequence>MGIQSISIATDPEARKVFLRHLIDDVQALQHMLDAGMIESGITRLGAEQEFCLVNSFYKPSRNNLRVLQSIDDPHFTTELARYNLEINLDPMELRAGTLNDMAAQLRELLGKAERAAALHGEKVVLAGILPSIDYRCVQIDYLTPRERYRTLDAMLKKLRGGDFELNLSGVDELIIKHRNILFEACNTSFQMHYQVDPADFVARYNWAQAIAGPLLSVCVNSPLLIGRQLWAETRIPLFQQSIDTRSKGFNMRERQQRVTFGNRWISEPTDVYKSDIARHTILFSTDIEKSSLDILKEGGIPKLPALTLHNGTVYKWNRPCYGVGGGVPHLRIENRYIPSGPTPEDEIANLALWTGLMHGMPDRYEDIAQIMPFEHAKENFQKAAMWGIGSIMWWEGEYIGAKRLVMDKLIPIADEGLEKAGIPEEERFKWLSIVLKRTANYNTGSRWMLHGFRALRKDLSRDEACTALTAILHKRQQSGKVVSRWEPAKTEELEGIRMRYEIAGNAMTTDLITVQEHDLADMVLRIMDWRNIRHLPVEDNEGRLLGLITKAGLTAWFHAHPDQPYATAADVMQPDPLTISASMEIEAVLDLMERNKLSCLPVVTEGLLAGLITDKDAAKIRARQRRIERKKRG</sequence>
<evidence type="ECO:0000313" key="3">
    <source>
        <dbReference type="EMBL" id="AXJ02508.1"/>
    </source>
</evidence>
<organism evidence="3 4">
    <name type="scientific">Cyclonatronum proteinivorum</name>
    <dbReference type="NCBI Taxonomy" id="1457365"/>
    <lineage>
        <taxon>Bacteria</taxon>
        <taxon>Pseudomonadati</taxon>
        <taxon>Balneolota</taxon>
        <taxon>Balneolia</taxon>
        <taxon>Balneolales</taxon>
        <taxon>Cyclonatronaceae</taxon>
        <taxon>Cyclonatronum</taxon>
    </lineage>
</organism>
<dbReference type="OrthoDB" id="240589at2"/>
<dbReference type="InterPro" id="IPR000644">
    <property type="entry name" value="CBS_dom"/>
</dbReference>
<dbReference type="KEGG" id="cprv:CYPRO_3275"/>